<accession>A0ABN9Y027</accession>
<feature type="region of interest" description="Disordered" evidence="1">
    <location>
        <begin position="219"/>
        <end position="275"/>
    </location>
</feature>
<dbReference type="Proteomes" id="UP001189429">
    <property type="component" value="Unassembled WGS sequence"/>
</dbReference>
<gene>
    <name evidence="2" type="ORF">PCOR1329_LOCUS81341</name>
</gene>
<feature type="region of interest" description="Disordered" evidence="1">
    <location>
        <begin position="135"/>
        <end position="178"/>
    </location>
</feature>
<feature type="compositionally biased region" description="Basic residues" evidence="1">
    <location>
        <begin position="261"/>
        <end position="275"/>
    </location>
</feature>
<feature type="compositionally biased region" description="Low complexity" evidence="1">
    <location>
        <begin position="136"/>
        <end position="148"/>
    </location>
</feature>
<protein>
    <submittedName>
        <fullName evidence="2">Uncharacterized protein</fullName>
    </submittedName>
</protein>
<sequence>GRGGAGAWEEWMGKARGRHWQFTRAGPVGSAGKERAVHFGDAVPVRLDGGRLPAVRAAVQDRVVMEPYPSGVHLLCHGPQRTLCDQGLGRGGGRLRGGFARLLGVRVRHVRGVPDARQPQAGACPRELQAAGVLGDGASAATPPGTAGAEDHGDAVGPARPRLERPRGGPGGGAHRVLPLPGGVPARAQGPRPALRPCLPSGLRGRLVPGQAVPPQDLPALQAQPGSRRGGAVRPGAGGAARRRCPAGAVGRRPREGGAGCRRRQRGRGHWRTGV</sequence>
<feature type="non-terminal residue" evidence="2">
    <location>
        <position position="275"/>
    </location>
</feature>
<dbReference type="EMBL" id="CAUYUJ010021606">
    <property type="protein sequence ID" value="CAK0905768.1"/>
    <property type="molecule type" value="Genomic_DNA"/>
</dbReference>
<evidence type="ECO:0000256" key="1">
    <source>
        <dbReference type="SAM" id="MobiDB-lite"/>
    </source>
</evidence>
<proteinExistence type="predicted"/>
<reference evidence="2" key="1">
    <citation type="submission" date="2023-10" db="EMBL/GenBank/DDBJ databases">
        <authorList>
            <person name="Chen Y."/>
            <person name="Shah S."/>
            <person name="Dougan E. K."/>
            <person name="Thang M."/>
            <person name="Chan C."/>
        </authorList>
    </citation>
    <scope>NUCLEOTIDE SEQUENCE [LARGE SCALE GENOMIC DNA]</scope>
</reference>
<keyword evidence="3" id="KW-1185">Reference proteome</keyword>
<comment type="caution">
    <text evidence="2">The sequence shown here is derived from an EMBL/GenBank/DDBJ whole genome shotgun (WGS) entry which is preliminary data.</text>
</comment>
<feature type="compositionally biased region" description="Low complexity" evidence="1">
    <location>
        <begin position="219"/>
        <end position="235"/>
    </location>
</feature>
<feature type="non-terminal residue" evidence="2">
    <location>
        <position position="1"/>
    </location>
</feature>
<organism evidence="2 3">
    <name type="scientific">Prorocentrum cordatum</name>
    <dbReference type="NCBI Taxonomy" id="2364126"/>
    <lineage>
        <taxon>Eukaryota</taxon>
        <taxon>Sar</taxon>
        <taxon>Alveolata</taxon>
        <taxon>Dinophyceae</taxon>
        <taxon>Prorocentrales</taxon>
        <taxon>Prorocentraceae</taxon>
        <taxon>Prorocentrum</taxon>
    </lineage>
</organism>
<evidence type="ECO:0000313" key="3">
    <source>
        <dbReference type="Proteomes" id="UP001189429"/>
    </source>
</evidence>
<evidence type="ECO:0000313" key="2">
    <source>
        <dbReference type="EMBL" id="CAK0905768.1"/>
    </source>
</evidence>
<name>A0ABN9Y027_9DINO</name>